<dbReference type="Proteomes" id="UP000265618">
    <property type="component" value="Unassembled WGS sequence"/>
</dbReference>
<reference evidence="2 3" key="1">
    <citation type="journal article" date="2018" name="PLoS ONE">
        <title>The draft genome of Kipferlia bialata reveals reductive genome evolution in fornicate parasites.</title>
        <authorList>
            <person name="Tanifuji G."/>
            <person name="Takabayashi S."/>
            <person name="Kume K."/>
            <person name="Takagi M."/>
            <person name="Nakayama T."/>
            <person name="Kamikawa R."/>
            <person name="Inagaki Y."/>
            <person name="Hashimoto T."/>
        </authorList>
    </citation>
    <scope>NUCLEOTIDE SEQUENCE [LARGE SCALE GENOMIC DNA]</scope>
    <source>
        <strain evidence="2">NY0173</strain>
    </source>
</reference>
<comment type="caution">
    <text evidence="2">The sequence shown here is derived from an EMBL/GenBank/DDBJ whole genome shotgun (WGS) entry which is preliminary data.</text>
</comment>
<sequence length="199" mass="22822">MSRRPASRSDVASNAVAEIKRLRDALAKSERSLSQTKRTVRNLLEDKKALEDQCRQASSHAHRVESKLASYAKQSGMANMVQRVSDLRERLSEKEYIVAQQDGEIRNLQAELVAVANALAMREIDWCLLDPHQKPRTDEEALQYLEKSLLRALSASRHESEAFRVQLQEAERQLQQSDMRVQTLDGQLREAEGRYRIHV</sequence>
<evidence type="ECO:0000313" key="2">
    <source>
        <dbReference type="EMBL" id="GIQ86716.1"/>
    </source>
</evidence>
<gene>
    <name evidence="2" type="ORF">KIPB_008618</name>
</gene>
<evidence type="ECO:0000313" key="3">
    <source>
        <dbReference type="Proteomes" id="UP000265618"/>
    </source>
</evidence>
<dbReference type="EMBL" id="BDIP01002711">
    <property type="protein sequence ID" value="GIQ86716.1"/>
    <property type="molecule type" value="Genomic_DNA"/>
</dbReference>
<name>A0A9K3D0Y0_9EUKA</name>
<organism evidence="2 3">
    <name type="scientific">Kipferlia bialata</name>
    <dbReference type="NCBI Taxonomy" id="797122"/>
    <lineage>
        <taxon>Eukaryota</taxon>
        <taxon>Metamonada</taxon>
        <taxon>Carpediemonas-like organisms</taxon>
        <taxon>Kipferlia</taxon>
    </lineage>
</organism>
<evidence type="ECO:0000256" key="1">
    <source>
        <dbReference type="SAM" id="Coils"/>
    </source>
</evidence>
<feature type="coiled-coil region" evidence="1">
    <location>
        <begin position="153"/>
        <end position="187"/>
    </location>
</feature>
<accession>A0A9K3D0Y0</accession>
<dbReference type="Gene3D" id="1.20.5.340">
    <property type="match status" value="1"/>
</dbReference>
<keyword evidence="3" id="KW-1185">Reference proteome</keyword>
<proteinExistence type="predicted"/>
<keyword evidence="1" id="KW-0175">Coiled coil</keyword>
<protein>
    <submittedName>
        <fullName evidence="2">Uncharacterized protein</fullName>
    </submittedName>
</protein>
<dbReference type="SUPFAM" id="SSF90257">
    <property type="entry name" value="Myosin rod fragments"/>
    <property type="match status" value="1"/>
</dbReference>
<dbReference type="AlphaFoldDB" id="A0A9K3D0Y0"/>
<feature type="coiled-coil region" evidence="1">
    <location>
        <begin position="12"/>
        <end position="67"/>
    </location>
</feature>